<evidence type="ECO:0000259" key="1">
    <source>
        <dbReference type="PROSITE" id="PS50883"/>
    </source>
</evidence>
<dbReference type="SMART" id="SM00267">
    <property type="entry name" value="GGDEF"/>
    <property type="match status" value="1"/>
</dbReference>
<feature type="domain" description="EAL" evidence="1">
    <location>
        <begin position="325"/>
        <end position="584"/>
    </location>
</feature>
<dbReference type="InterPro" id="IPR013656">
    <property type="entry name" value="PAS_4"/>
</dbReference>
<dbReference type="Gene3D" id="3.30.70.270">
    <property type="match status" value="1"/>
</dbReference>
<dbReference type="PANTHER" id="PTHR44757">
    <property type="entry name" value="DIGUANYLATE CYCLASE DGCP"/>
    <property type="match status" value="1"/>
</dbReference>
<organism evidence="3 4">
    <name type="scientific">Thiocapsa imhoffii</name>
    <dbReference type="NCBI Taxonomy" id="382777"/>
    <lineage>
        <taxon>Bacteria</taxon>
        <taxon>Pseudomonadati</taxon>
        <taxon>Pseudomonadota</taxon>
        <taxon>Gammaproteobacteria</taxon>
        <taxon>Chromatiales</taxon>
        <taxon>Chromatiaceae</taxon>
        <taxon>Thiocapsa</taxon>
    </lineage>
</organism>
<feature type="domain" description="GGDEF" evidence="2">
    <location>
        <begin position="181"/>
        <end position="314"/>
    </location>
</feature>
<accession>A0A9X0WGY5</accession>
<dbReference type="InterPro" id="IPR035919">
    <property type="entry name" value="EAL_sf"/>
</dbReference>
<dbReference type="NCBIfam" id="TIGR00254">
    <property type="entry name" value="GGDEF"/>
    <property type="match status" value="1"/>
</dbReference>
<dbReference type="InterPro" id="IPR000160">
    <property type="entry name" value="GGDEF_dom"/>
</dbReference>
<evidence type="ECO:0000259" key="2">
    <source>
        <dbReference type="PROSITE" id="PS50887"/>
    </source>
</evidence>
<name>A0A9X0WGY5_9GAMM</name>
<dbReference type="SUPFAM" id="SSF141868">
    <property type="entry name" value="EAL domain-like"/>
    <property type="match status" value="1"/>
</dbReference>
<dbReference type="InterPro" id="IPR052155">
    <property type="entry name" value="Biofilm_reg_signaling"/>
</dbReference>
<dbReference type="Pfam" id="PF08448">
    <property type="entry name" value="PAS_4"/>
    <property type="match status" value="1"/>
</dbReference>
<dbReference type="InterPro" id="IPR043128">
    <property type="entry name" value="Rev_trsase/Diguanyl_cyclase"/>
</dbReference>
<dbReference type="PROSITE" id="PS50883">
    <property type="entry name" value="EAL"/>
    <property type="match status" value="1"/>
</dbReference>
<dbReference type="Pfam" id="PF00563">
    <property type="entry name" value="EAL"/>
    <property type="match status" value="1"/>
</dbReference>
<dbReference type="SMART" id="SM00052">
    <property type="entry name" value="EAL"/>
    <property type="match status" value="1"/>
</dbReference>
<dbReference type="Gene3D" id="3.20.20.450">
    <property type="entry name" value="EAL domain"/>
    <property type="match status" value="1"/>
</dbReference>
<keyword evidence="4" id="KW-1185">Reference proteome</keyword>
<dbReference type="Pfam" id="PF00990">
    <property type="entry name" value="GGDEF"/>
    <property type="match status" value="1"/>
</dbReference>
<dbReference type="InterPro" id="IPR029787">
    <property type="entry name" value="Nucleotide_cyclase"/>
</dbReference>
<evidence type="ECO:0000313" key="3">
    <source>
        <dbReference type="EMBL" id="MBK1644506.1"/>
    </source>
</evidence>
<dbReference type="Gene3D" id="3.30.450.20">
    <property type="entry name" value="PAS domain"/>
    <property type="match status" value="1"/>
</dbReference>
<protein>
    <recommendedName>
        <fullName evidence="5">EAL domain-containing protein</fullName>
    </recommendedName>
</protein>
<dbReference type="NCBIfam" id="TIGR00229">
    <property type="entry name" value="sensory_box"/>
    <property type="match status" value="1"/>
</dbReference>
<dbReference type="CDD" id="cd01948">
    <property type="entry name" value="EAL"/>
    <property type="match status" value="1"/>
</dbReference>
<dbReference type="InterPro" id="IPR035965">
    <property type="entry name" value="PAS-like_dom_sf"/>
</dbReference>
<proteinExistence type="predicted"/>
<gene>
    <name evidence="3" type="ORF">CKO25_07525</name>
</gene>
<dbReference type="PANTHER" id="PTHR44757:SF4">
    <property type="entry name" value="DIGUANYLATE CYCLASE DGCE-RELATED"/>
    <property type="match status" value="1"/>
</dbReference>
<dbReference type="CDD" id="cd01949">
    <property type="entry name" value="GGDEF"/>
    <property type="match status" value="1"/>
</dbReference>
<dbReference type="SUPFAM" id="SSF55785">
    <property type="entry name" value="PYP-like sensor domain (PAS domain)"/>
    <property type="match status" value="1"/>
</dbReference>
<comment type="caution">
    <text evidence="3">The sequence shown here is derived from an EMBL/GenBank/DDBJ whole genome shotgun (WGS) entry which is preliminary data.</text>
</comment>
<evidence type="ECO:0008006" key="5">
    <source>
        <dbReference type="Google" id="ProtNLM"/>
    </source>
</evidence>
<dbReference type="Proteomes" id="UP001138802">
    <property type="component" value="Unassembled WGS sequence"/>
</dbReference>
<dbReference type="SMART" id="SM00091">
    <property type="entry name" value="PAS"/>
    <property type="match status" value="1"/>
</dbReference>
<dbReference type="AlphaFoldDB" id="A0A9X0WGY5"/>
<dbReference type="InterPro" id="IPR000014">
    <property type="entry name" value="PAS"/>
</dbReference>
<evidence type="ECO:0000313" key="4">
    <source>
        <dbReference type="Proteomes" id="UP001138802"/>
    </source>
</evidence>
<dbReference type="CDD" id="cd00130">
    <property type="entry name" value="PAS"/>
    <property type="match status" value="1"/>
</dbReference>
<sequence>MGRCGVSLPMNLSSIQPCANTADQDSVMLETLLGLLPHGVALIGADQRIQYLNRAAETLFGRHGDEARSLSIGDLLPEFDGIADFRRAEDDTTDAPVSRRLQAVHVDGRHRPVRVLMHPIDLGAAPGLLLVIEDLTEQERSARRLAFLEHRDPLTGLHNRTTFEGILGAVVPFEACDEAQPTHAICLIDIDRFKVVNETFGAAAGNKLLEQLGRIIRARLNSAAAVARLSGDEFAALFIGPAAQDARERCEELITTTRHFLFSCQDRTFSVTVSIGMVVFDPERVNAVRALGQADIACRVAKEKGRDRLHLFNDGDAETIRHRDDMVLIPLIGDALSQGRFQIVLQPILPLQEPDAPTHYEILVRMKDEHGHILGPDAFIGAAERHILMPAIDRWIINHVFSHQAEQLRAWKALYPNRCLLAINLSGTTLMDDSFASYLRRQFREYEVPYSCICFEITETAAVLDLPRAQAMIEEFHALGCSFAVDDFGTGFASYTYLKLLPVDYLKIDGSFVRQLATDPVDHALVSSIHHLGRILGLKTIAEWAETPHIIEILREMGVDYAQGFGVGPSLRLEDLVPGQLNQTGPSS</sequence>
<reference evidence="3 4" key="1">
    <citation type="journal article" date="2020" name="Microorganisms">
        <title>Osmotic Adaptation and Compatible Solute Biosynthesis of Phototrophic Bacteria as Revealed from Genome Analyses.</title>
        <authorList>
            <person name="Imhoff J.F."/>
            <person name="Rahn T."/>
            <person name="Kunzel S."/>
            <person name="Keller A."/>
            <person name="Neulinger S.C."/>
        </authorList>
    </citation>
    <scope>NUCLEOTIDE SEQUENCE [LARGE SCALE GENOMIC DNA]</scope>
    <source>
        <strain evidence="3 4">DSM 21303</strain>
    </source>
</reference>
<dbReference type="EMBL" id="NRSD01000005">
    <property type="protein sequence ID" value="MBK1644506.1"/>
    <property type="molecule type" value="Genomic_DNA"/>
</dbReference>
<dbReference type="SUPFAM" id="SSF55073">
    <property type="entry name" value="Nucleotide cyclase"/>
    <property type="match status" value="1"/>
</dbReference>
<dbReference type="InterPro" id="IPR001633">
    <property type="entry name" value="EAL_dom"/>
</dbReference>
<dbReference type="PROSITE" id="PS50887">
    <property type="entry name" value="GGDEF"/>
    <property type="match status" value="1"/>
</dbReference>